<evidence type="ECO:0000259" key="3">
    <source>
        <dbReference type="PROSITE" id="PS51371"/>
    </source>
</evidence>
<dbReference type="Proteomes" id="UP001209570">
    <property type="component" value="Unassembled WGS sequence"/>
</dbReference>
<keyword evidence="5" id="KW-1185">Reference proteome</keyword>
<evidence type="ECO:0000256" key="1">
    <source>
        <dbReference type="ARBA" id="ARBA00023122"/>
    </source>
</evidence>
<accession>A0AAD5QEE5</accession>
<dbReference type="Gene3D" id="3.10.580.10">
    <property type="entry name" value="CBS-domain"/>
    <property type="match status" value="1"/>
</dbReference>
<dbReference type="PANTHER" id="PTHR43080">
    <property type="entry name" value="CBS DOMAIN-CONTAINING PROTEIN CBSX3, MITOCHONDRIAL"/>
    <property type="match status" value="1"/>
</dbReference>
<dbReference type="InterPro" id="IPR000644">
    <property type="entry name" value="CBS_dom"/>
</dbReference>
<protein>
    <recommendedName>
        <fullName evidence="3">CBS domain-containing protein</fullName>
    </recommendedName>
</protein>
<organism evidence="4 5">
    <name type="scientific">Pythium insidiosum</name>
    <name type="common">Pythiosis disease agent</name>
    <dbReference type="NCBI Taxonomy" id="114742"/>
    <lineage>
        <taxon>Eukaryota</taxon>
        <taxon>Sar</taxon>
        <taxon>Stramenopiles</taxon>
        <taxon>Oomycota</taxon>
        <taxon>Peronosporomycetes</taxon>
        <taxon>Pythiales</taxon>
        <taxon>Pythiaceae</taxon>
        <taxon>Pythium</taxon>
    </lineage>
</organism>
<proteinExistence type="predicted"/>
<dbReference type="PROSITE" id="PS51371">
    <property type="entry name" value="CBS"/>
    <property type="match status" value="2"/>
</dbReference>
<comment type="caution">
    <text evidence="4">The sequence shown here is derived from an EMBL/GenBank/DDBJ whole genome shotgun (WGS) entry which is preliminary data.</text>
</comment>
<feature type="domain" description="CBS" evidence="3">
    <location>
        <begin position="1"/>
        <end position="47"/>
    </location>
</feature>
<dbReference type="SUPFAM" id="SSF54631">
    <property type="entry name" value="CBS-domain pair"/>
    <property type="match status" value="1"/>
</dbReference>
<gene>
    <name evidence="4" type="ORF">P43SY_008939</name>
</gene>
<dbReference type="AlphaFoldDB" id="A0AAD5QEE5"/>
<reference evidence="4" key="1">
    <citation type="submission" date="2021-12" db="EMBL/GenBank/DDBJ databases">
        <title>Prjna785345.</title>
        <authorList>
            <person name="Rujirawat T."/>
            <person name="Krajaejun T."/>
        </authorList>
    </citation>
    <scope>NUCLEOTIDE SEQUENCE</scope>
    <source>
        <strain evidence="4">Pi057C3</strain>
    </source>
</reference>
<dbReference type="InterPro" id="IPR046342">
    <property type="entry name" value="CBS_dom_sf"/>
</dbReference>
<dbReference type="SMART" id="SM00116">
    <property type="entry name" value="CBS"/>
    <property type="match status" value="2"/>
</dbReference>
<evidence type="ECO:0000256" key="2">
    <source>
        <dbReference type="PROSITE-ProRule" id="PRU00703"/>
    </source>
</evidence>
<evidence type="ECO:0000313" key="4">
    <source>
        <dbReference type="EMBL" id="KAJ0408592.1"/>
    </source>
</evidence>
<dbReference type="PANTHER" id="PTHR43080:SF2">
    <property type="entry name" value="CBS DOMAIN-CONTAINING PROTEIN"/>
    <property type="match status" value="1"/>
</dbReference>
<feature type="domain" description="CBS" evidence="3">
    <location>
        <begin position="58"/>
        <end position="114"/>
    </location>
</feature>
<dbReference type="InterPro" id="IPR051257">
    <property type="entry name" value="Diverse_CBS-Domain"/>
</dbReference>
<evidence type="ECO:0000313" key="5">
    <source>
        <dbReference type="Proteomes" id="UP001209570"/>
    </source>
</evidence>
<keyword evidence="1 2" id="KW-0129">CBS domain</keyword>
<sequence>MSVEQAAQLMAERHVDALPVIKDDKVVGLLTEHDYFDKVLNARHQAVKMPRVCDVATMGSELVVARPEDTVERCLEVMMHRNLSMLAVVEHDGHALGTVSLLDVARQMIESHESQLGVAFSEPAHFPENFVTPDGGVHDEEMASDGLLAQLSAGAAEMEADEMELHERAAELFSEASVFPEFTPTEELLMAETQEFLPDSLTWDEREERLMAAHGEVIDRMTRFSEPSDFPEAALADEAIHARAA</sequence>
<dbReference type="Pfam" id="PF00571">
    <property type="entry name" value="CBS"/>
    <property type="match status" value="2"/>
</dbReference>
<dbReference type="EMBL" id="JAKCXM010000010">
    <property type="protein sequence ID" value="KAJ0408592.1"/>
    <property type="molecule type" value="Genomic_DNA"/>
</dbReference>
<name>A0AAD5QEE5_PYTIN</name>